<keyword evidence="2" id="KW-1185">Reference proteome</keyword>
<dbReference type="Proteomes" id="UP000886998">
    <property type="component" value="Unassembled WGS sequence"/>
</dbReference>
<evidence type="ECO:0000313" key="1">
    <source>
        <dbReference type="EMBL" id="GFY45215.1"/>
    </source>
</evidence>
<protein>
    <submittedName>
        <fullName evidence="1">Uncharacterized protein</fullName>
    </submittedName>
</protein>
<gene>
    <name evidence="1" type="primary">AVEN_259853_1</name>
    <name evidence="1" type="ORF">TNIN_331701</name>
</gene>
<reference evidence="1" key="1">
    <citation type="submission" date="2020-08" db="EMBL/GenBank/DDBJ databases">
        <title>Multicomponent nature underlies the extraordinary mechanical properties of spider dragline silk.</title>
        <authorList>
            <person name="Kono N."/>
            <person name="Nakamura H."/>
            <person name="Mori M."/>
            <person name="Yoshida Y."/>
            <person name="Ohtoshi R."/>
            <person name="Malay A.D."/>
            <person name="Moran D.A.P."/>
            <person name="Tomita M."/>
            <person name="Numata K."/>
            <person name="Arakawa K."/>
        </authorList>
    </citation>
    <scope>NUCLEOTIDE SEQUENCE</scope>
</reference>
<evidence type="ECO:0000313" key="2">
    <source>
        <dbReference type="Proteomes" id="UP000886998"/>
    </source>
</evidence>
<sequence>FKGMMSKMDNLVIGLVYFCTFFTSFLLAHEHEHRPYRPDTNPDMDLMPLTRFRISYTTSRPLTTGIRDPILLPVPRNSEEESYEYYHYSDDQVEDFTIASSGYIHSTESNMHELTEEEYVYTTADVSNARKDHLINAASERHSWCWLSILITLLLLKFL</sequence>
<dbReference type="OrthoDB" id="6422631at2759"/>
<proteinExistence type="predicted"/>
<dbReference type="AlphaFoldDB" id="A0A8X6X1J5"/>
<comment type="caution">
    <text evidence="1">The sequence shown here is derived from an EMBL/GenBank/DDBJ whole genome shotgun (WGS) entry which is preliminary data.</text>
</comment>
<feature type="non-terminal residue" evidence="1">
    <location>
        <position position="1"/>
    </location>
</feature>
<name>A0A8X6X1J5_9ARAC</name>
<dbReference type="EMBL" id="BMAV01004703">
    <property type="protein sequence ID" value="GFY45215.1"/>
    <property type="molecule type" value="Genomic_DNA"/>
</dbReference>
<organism evidence="1 2">
    <name type="scientific">Trichonephila inaurata madagascariensis</name>
    <dbReference type="NCBI Taxonomy" id="2747483"/>
    <lineage>
        <taxon>Eukaryota</taxon>
        <taxon>Metazoa</taxon>
        <taxon>Ecdysozoa</taxon>
        <taxon>Arthropoda</taxon>
        <taxon>Chelicerata</taxon>
        <taxon>Arachnida</taxon>
        <taxon>Araneae</taxon>
        <taxon>Araneomorphae</taxon>
        <taxon>Entelegynae</taxon>
        <taxon>Araneoidea</taxon>
        <taxon>Nephilidae</taxon>
        <taxon>Trichonephila</taxon>
        <taxon>Trichonephila inaurata</taxon>
    </lineage>
</organism>
<accession>A0A8X6X1J5</accession>